<name>A0A1R1EK89_9BACL</name>
<reference evidence="1 2" key="1">
    <citation type="submission" date="2016-11" db="EMBL/GenBank/DDBJ databases">
        <title>Paenibacillus species isolates.</title>
        <authorList>
            <person name="Beno S.M."/>
        </authorList>
    </citation>
    <scope>NUCLEOTIDE SEQUENCE [LARGE SCALE GENOMIC DNA]</scope>
    <source>
        <strain evidence="1 2">FSL R5-0378</strain>
    </source>
</reference>
<dbReference type="RefSeq" id="WP_076173065.1">
    <property type="nucleotide sequence ID" value="NZ_MRTP01000007.1"/>
</dbReference>
<dbReference type="Proteomes" id="UP000187172">
    <property type="component" value="Unassembled WGS sequence"/>
</dbReference>
<evidence type="ECO:0000313" key="1">
    <source>
        <dbReference type="EMBL" id="OMF52243.1"/>
    </source>
</evidence>
<proteinExistence type="predicted"/>
<sequence length="105" mass="12132">MSVQYSSYQHQTLYQAEPHMSQTLHSARERFKQLCRQHVNKHVRIETLDGDVFEGTLLHCDKGIVYIQIPQSSGHRAFIPGRPPFFNQTILPLVLYELLVISLLA</sequence>
<comment type="caution">
    <text evidence="1">The sequence shown here is derived from an EMBL/GenBank/DDBJ whole genome shotgun (WGS) entry which is preliminary data.</text>
</comment>
<organism evidence="1 2">
    <name type="scientific">Paenibacillus rhizosphaerae</name>
    <dbReference type="NCBI Taxonomy" id="297318"/>
    <lineage>
        <taxon>Bacteria</taxon>
        <taxon>Bacillati</taxon>
        <taxon>Bacillota</taxon>
        <taxon>Bacilli</taxon>
        <taxon>Bacillales</taxon>
        <taxon>Paenibacillaceae</taxon>
        <taxon>Paenibacillus</taxon>
    </lineage>
</organism>
<protein>
    <submittedName>
        <fullName evidence="1">Uncharacterized protein</fullName>
    </submittedName>
</protein>
<dbReference type="EMBL" id="MRTP01000007">
    <property type="protein sequence ID" value="OMF52243.1"/>
    <property type="molecule type" value="Genomic_DNA"/>
</dbReference>
<gene>
    <name evidence="1" type="ORF">BK138_22620</name>
</gene>
<dbReference type="AlphaFoldDB" id="A0A1R1EK89"/>
<keyword evidence="2" id="KW-1185">Reference proteome</keyword>
<evidence type="ECO:0000313" key="2">
    <source>
        <dbReference type="Proteomes" id="UP000187172"/>
    </source>
</evidence>
<accession>A0A1R1EK89</accession>